<sequence length="172" mass="19389">MRDLLTQEDREWLHGLGLNLRTWRELTCAKLKGVSSGELMDIARDGYVYRDKAWVNAGKIAEEVAKSITWNAQIYEAWTYGFASKIHSICATMTCFDAEILLIASGFQNQDLSELSRASTEAVAEAHRDLYGEGEGDDDDDNYHYYASGGGAHELEEFVEPIVEIDDENEVR</sequence>
<dbReference type="AlphaFoldDB" id="A0A8I1KAI9"/>
<proteinExistence type="predicted"/>
<organism evidence="1 2">
    <name type="scientific">Pseudomonas psychrophila</name>
    <dbReference type="NCBI Taxonomy" id="122355"/>
    <lineage>
        <taxon>Bacteria</taxon>
        <taxon>Pseudomonadati</taxon>
        <taxon>Pseudomonadota</taxon>
        <taxon>Gammaproteobacteria</taxon>
        <taxon>Pseudomonadales</taxon>
        <taxon>Pseudomonadaceae</taxon>
        <taxon>Pseudomonas</taxon>
    </lineage>
</organism>
<reference evidence="1" key="1">
    <citation type="submission" date="2020-12" db="EMBL/GenBank/DDBJ databases">
        <title>Antibiotic resistance and phylogeny of Pseudomonas spp. isolated over three decades from chicken meat in the Norwegian food chain.</title>
        <authorList>
            <person name="Moen B."/>
        </authorList>
    </citation>
    <scope>NUCLEOTIDE SEQUENCE</scope>
    <source>
        <strain evidence="1">MF6762</strain>
    </source>
</reference>
<dbReference type="RefSeq" id="WP_108184664.1">
    <property type="nucleotide sequence ID" value="NZ_JAEKCZ010000030.1"/>
</dbReference>
<evidence type="ECO:0000313" key="1">
    <source>
        <dbReference type="EMBL" id="MBJ2259470.1"/>
    </source>
</evidence>
<dbReference type="Proteomes" id="UP000658390">
    <property type="component" value="Unassembled WGS sequence"/>
</dbReference>
<dbReference type="EMBL" id="JAEKCZ010000030">
    <property type="protein sequence ID" value="MBJ2259470.1"/>
    <property type="molecule type" value="Genomic_DNA"/>
</dbReference>
<accession>A0A8I1KAI9</accession>
<gene>
    <name evidence="1" type="ORF">JFT45_23475</name>
</gene>
<name>A0A8I1KAI9_9PSED</name>
<comment type="caution">
    <text evidence="1">The sequence shown here is derived from an EMBL/GenBank/DDBJ whole genome shotgun (WGS) entry which is preliminary data.</text>
</comment>
<protein>
    <submittedName>
        <fullName evidence="1">Uncharacterized protein</fullName>
    </submittedName>
</protein>
<evidence type="ECO:0000313" key="2">
    <source>
        <dbReference type="Proteomes" id="UP000658390"/>
    </source>
</evidence>